<keyword evidence="3 9" id="KW-0805">Transcription regulation</keyword>
<evidence type="ECO:0000256" key="6">
    <source>
        <dbReference type="ARBA" id="ARBA00023163"/>
    </source>
</evidence>
<feature type="domain" description="Transcription elongation factor GreA/GreB C-terminal" evidence="11">
    <location>
        <begin position="83"/>
        <end position="154"/>
    </location>
</feature>
<gene>
    <name evidence="9 13" type="primary">greA</name>
    <name evidence="13" type="ORF">ESZ91_04360</name>
</gene>
<comment type="caution">
    <text evidence="13">The sequence shown here is derived from an EMBL/GenBank/DDBJ whole genome shotgun (WGS) entry which is preliminary data.</text>
</comment>
<keyword evidence="13" id="KW-0251">Elongation factor</keyword>
<evidence type="ECO:0000256" key="10">
    <source>
        <dbReference type="RuleBase" id="RU000556"/>
    </source>
</evidence>
<evidence type="ECO:0000256" key="5">
    <source>
        <dbReference type="ARBA" id="ARBA00023125"/>
    </source>
</evidence>
<evidence type="ECO:0000256" key="7">
    <source>
        <dbReference type="ARBA" id="ARBA00024916"/>
    </source>
</evidence>
<evidence type="ECO:0000259" key="11">
    <source>
        <dbReference type="Pfam" id="PF01272"/>
    </source>
</evidence>
<evidence type="ECO:0000313" key="14">
    <source>
        <dbReference type="Proteomes" id="UP000291269"/>
    </source>
</evidence>
<dbReference type="HAMAP" id="MF_00105">
    <property type="entry name" value="GreA_GreB"/>
    <property type="match status" value="1"/>
</dbReference>
<feature type="domain" description="Transcription elongation factor GreA/GreB N-terminal" evidence="12">
    <location>
        <begin position="6"/>
        <end position="75"/>
    </location>
</feature>
<dbReference type="PROSITE" id="PS00829">
    <property type="entry name" value="GREAB_1"/>
    <property type="match status" value="1"/>
</dbReference>
<accession>A0A4Q2KAP3</accession>
<dbReference type="PIRSF" id="PIRSF006092">
    <property type="entry name" value="GreA_GreB"/>
    <property type="match status" value="1"/>
</dbReference>
<dbReference type="RefSeq" id="WP_129224490.1">
    <property type="nucleotide sequence ID" value="NZ_SDOZ01000002.1"/>
</dbReference>
<dbReference type="FunFam" id="1.10.287.180:FF:000001">
    <property type="entry name" value="Transcription elongation factor GreA"/>
    <property type="match status" value="1"/>
</dbReference>
<comment type="similarity">
    <text evidence="1 9 10">Belongs to the GreA/GreB family.</text>
</comment>
<dbReference type="GO" id="GO:0006354">
    <property type="term" value="P:DNA-templated transcription elongation"/>
    <property type="evidence" value="ECO:0007669"/>
    <property type="project" value="TreeGrafter"/>
</dbReference>
<dbReference type="AlphaFoldDB" id="A0A4Q2KAP3"/>
<protein>
    <recommendedName>
        <fullName evidence="2 9">Transcription elongation factor GreA</fullName>
    </recommendedName>
    <alternativeName>
        <fullName evidence="8 9">Transcript cleavage factor GreA</fullName>
    </alternativeName>
</protein>
<dbReference type="Pfam" id="PF03449">
    <property type="entry name" value="GreA_GreB_N"/>
    <property type="match status" value="1"/>
</dbReference>
<dbReference type="Gene3D" id="3.10.50.30">
    <property type="entry name" value="Transcription elongation factor, GreA/GreB, C-terminal domain"/>
    <property type="match status" value="1"/>
</dbReference>
<keyword evidence="6 9" id="KW-0804">Transcription</keyword>
<evidence type="ECO:0000256" key="2">
    <source>
        <dbReference type="ARBA" id="ARBA00013729"/>
    </source>
</evidence>
<proteinExistence type="inferred from homology"/>
<dbReference type="InterPro" id="IPR006359">
    <property type="entry name" value="Tscrpt_elong_fac_GreA"/>
</dbReference>
<evidence type="ECO:0000256" key="9">
    <source>
        <dbReference type="HAMAP-Rule" id="MF_00105"/>
    </source>
</evidence>
<evidence type="ECO:0000259" key="12">
    <source>
        <dbReference type="Pfam" id="PF03449"/>
    </source>
</evidence>
<dbReference type="GO" id="GO:0003677">
    <property type="term" value="F:DNA binding"/>
    <property type="evidence" value="ECO:0007669"/>
    <property type="project" value="UniProtKB-UniRule"/>
</dbReference>
<dbReference type="NCBIfam" id="NF001263">
    <property type="entry name" value="PRK00226.1-4"/>
    <property type="match status" value="1"/>
</dbReference>
<evidence type="ECO:0000256" key="8">
    <source>
        <dbReference type="ARBA" id="ARBA00030776"/>
    </source>
</evidence>
<dbReference type="FunFam" id="3.10.50.30:FF:000001">
    <property type="entry name" value="Transcription elongation factor GreA"/>
    <property type="match status" value="1"/>
</dbReference>
<organism evidence="13 14">
    <name type="scientific">Candidatus Borkfalkia ceftriaxoniphila</name>
    <dbReference type="NCBI Taxonomy" id="2508949"/>
    <lineage>
        <taxon>Bacteria</taxon>
        <taxon>Bacillati</taxon>
        <taxon>Bacillota</taxon>
        <taxon>Clostridia</taxon>
        <taxon>Christensenellales</taxon>
        <taxon>Christensenellaceae</taxon>
        <taxon>Candidatus Borkfalkia</taxon>
    </lineage>
</organism>
<dbReference type="Gene3D" id="1.10.287.180">
    <property type="entry name" value="Transcription elongation factor, GreA/GreB, N-terminal domain"/>
    <property type="match status" value="1"/>
</dbReference>
<dbReference type="SUPFAM" id="SSF54534">
    <property type="entry name" value="FKBP-like"/>
    <property type="match status" value="1"/>
</dbReference>
<dbReference type="GO" id="GO:0070063">
    <property type="term" value="F:RNA polymerase binding"/>
    <property type="evidence" value="ECO:0007669"/>
    <property type="project" value="InterPro"/>
</dbReference>
<evidence type="ECO:0000256" key="4">
    <source>
        <dbReference type="ARBA" id="ARBA00023054"/>
    </source>
</evidence>
<sequence>MSEEFIMTQKGYDEAVEKLKYLQTEKRKEITERIKVARGFGDLSENAEYDAARNEQAMNEGEILELEAKIKNAKIVEESTDISKIHFGSKVRVYDYDMEEEAVYTLMGTTEADPMNNVISIDSPFGKALLGSAKGAVVTVHAPGGDFKVEIKEILE</sequence>
<keyword evidence="14" id="KW-1185">Reference proteome</keyword>
<dbReference type="InterPro" id="IPR028624">
    <property type="entry name" value="Tscrpt_elong_fac_GreA/B"/>
</dbReference>
<comment type="function">
    <text evidence="7 9 10">Necessary for efficient RNA polymerase transcription elongation past template-encoded arresting sites. The arresting sites in DNA have the property of trapping a certain fraction of elongating RNA polymerases that pass through, resulting in locked ternary complexes. Cleavage of the nascent transcript by cleavage factors such as GreA or GreB allows the resumption of elongation from the new 3'terminus. GreA releases sequences of 2 to 3 nucleotides.</text>
</comment>
<dbReference type="InterPro" id="IPR023459">
    <property type="entry name" value="Tscrpt_elong_fac_GreA/B_fam"/>
</dbReference>
<name>A0A4Q2KAP3_9FIRM</name>
<dbReference type="SUPFAM" id="SSF46557">
    <property type="entry name" value="GreA transcript cleavage protein, N-terminal domain"/>
    <property type="match status" value="1"/>
</dbReference>
<dbReference type="GO" id="GO:0032784">
    <property type="term" value="P:regulation of DNA-templated transcription elongation"/>
    <property type="evidence" value="ECO:0007669"/>
    <property type="project" value="UniProtKB-UniRule"/>
</dbReference>
<dbReference type="InterPro" id="IPR036953">
    <property type="entry name" value="GreA/GreB_C_sf"/>
</dbReference>
<dbReference type="EMBL" id="SDOZ01000002">
    <property type="protein sequence ID" value="RXZ61635.1"/>
    <property type="molecule type" value="Genomic_DNA"/>
</dbReference>
<dbReference type="InterPro" id="IPR022691">
    <property type="entry name" value="Tscrpt_elong_fac_GreA/B_N"/>
</dbReference>
<dbReference type="PANTHER" id="PTHR30437">
    <property type="entry name" value="TRANSCRIPTION ELONGATION FACTOR GREA"/>
    <property type="match status" value="1"/>
</dbReference>
<dbReference type="Proteomes" id="UP000291269">
    <property type="component" value="Unassembled WGS sequence"/>
</dbReference>
<keyword evidence="5 9" id="KW-0238">DNA-binding</keyword>
<evidence type="ECO:0000256" key="3">
    <source>
        <dbReference type="ARBA" id="ARBA00023015"/>
    </source>
</evidence>
<dbReference type="InterPro" id="IPR018151">
    <property type="entry name" value="TF_GreA/GreB_CS"/>
</dbReference>
<keyword evidence="4" id="KW-0175">Coiled coil</keyword>
<evidence type="ECO:0000313" key="13">
    <source>
        <dbReference type="EMBL" id="RXZ61635.1"/>
    </source>
</evidence>
<dbReference type="Pfam" id="PF01272">
    <property type="entry name" value="GreA_GreB"/>
    <property type="match status" value="1"/>
</dbReference>
<dbReference type="InterPro" id="IPR001437">
    <property type="entry name" value="Tscrpt_elong_fac_GreA/B_C"/>
</dbReference>
<reference evidence="13 14" key="1">
    <citation type="journal article" date="2019" name="Gut">
        <title>Antibiotics-induced monodominance of a novel gut bacterial order.</title>
        <authorList>
            <person name="Hildebrand F."/>
            <person name="Moitinho-Silva L."/>
            <person name="Blasche S."/>
            <person name="Jahn M.T."/>
            <person name="Gossmann T.I."/>
            <person name="Heuerta-Cepas J."/>
            <person name="Hercog R."/>
            <person name="Luetge M."/>
            <person name="Bahram M."/>
            <person name="Pryszlak A."/>
            <person name="Alves R.J."/>
            <person name="Waszak S.M."/>
            <person name="Zhu A."/>
            <person name="Ye L."/>
            <person name="Costea P.I."/>
            <person name="Aalvink S."/>
            <person name="Belzer C."/>
            <person name="Forslund S.K."/>
            <person name="Sunagawa S."/>
            <person name="Hentschel U."/>
            <person name="Merten C."/>
            <person name="Patil K.R."/>
            <person name="Benes V."/>
            <person name="Bork P."/>
        </authorList>
    </citation>
    <scope>NUCLEOTIDE SEQUENCE [LARGE SCALE GENOMIC DNA]</scope>
    <source>
        <strain evidence="13 14">HDS1380</strain>
    </source>
</reference>
<dbReference type="GO" id="GO:0003746">
    <property type="term" value="F:translation elongation factor activity"/>
    <property type="evidence" value="ECO:0007669"/>
    <property type="project" value="UniProtKB-KW"/>
</dbReference>
<dbReference type="NCBIfam" id="TIGR01462">
    <property type="entry name" value="greA"/>
    <property type="match status" value="1"/>
</dbReference>
<dbReference type="InterPro" id="IPR036805">
    <property type="entry name" value="Tscrpt_elong_fac_GreA/B_N_sf"/>
</dbReference>
<evidence type="ECO:0000256" key="1">
    <source>
        <dbReference type="ARBA" id="ARBA00008213"/>
    </source>
</evidence>
<dbReference type="PANTHER" id="PTHR30437:SF4">
    <property type="entry name" value="TRANSCRIPTION ELONGATION FACTOR GREA"/>
    <property type="match status" value="1"/>
</dbReference>
<keyword evidence="13" id="KW-0648">Protein biosynthesis</keyword>
<dbReference type="OrthoDB" id="9808774at2"/>